<dbReference type="PANTHER" id="PTHR15948">
    <property type="entry name" value="G-PROTEIN COUPLED RECEPTOR 89-RELATED"/>
    <property type="match status" value="1"/>
</dbReference>
<dbReference type="OrthoDB" id="264392at2759"/>
<feature type="transmembrane region" description="Helical" evidence="5">
    <location>
        <begin position="159"/>
        <end position="176"/>
    </location>
</feature>
<proteinExistence type="predicted"/>
<feature type="transmembrane region" description="Helical" evidence="5">
    <location>
        <begin position="197"/>
        <end position="220"/>
    </location>
</feature>
<dbReference type="EMBL" id="PJQM01000041">
    <property type="protein sequence ID" value="RCI07056.1"/>
    <property type="molecule type" value="Genomic_DNA"/>
</dbReference>
<comment type="subcellular location">
    <subcellularLocation>
        <location evidence="1">Membrane</location>
        <topology evidence="1">Multi-pass membrane protein</topology>
    </subcellularLocation>
</comment>
<dbReference type="Pfam" id="PF12537">
    <property type="entry name" value="GPHR_N"/>
    <property type="match status" value="1"/>
</dbReference>
<dbReference type="AlphaFoldDB" id="A0A367KXZ3"/>
<evidence type="ECO:0000259" key="6">
    <source>
        <dbReference type="Pfam" id="PF12430"/>
    </source>
</evidence>
<keyword evidence="9" id="KW-1185">Reference proteome</keyword>
<feature type="domain" description="Abscisic acid G-protein coupled receptor-like" evidence="6">
    <location>
        <begin position="94"/>
        <end position="249"/>
    </location>
</feature>
<feature type="transmembrane region" description="Helical" evidence="5">
    <location>
        <begin position="6"/>
        <end position="23"/>
    </location>
</feature>
<accession>A0A367KXZ3</accession>
<dbReference type="InterPro" id="IPR015672">
    <property type="entry name" value="GPHR/GTG"/>
</dbReference>
<evidence type="ECO:0000259" key="7">
    <source>
        <dbReference type="Pfam" id="PF12537"/>
    </source>
</evidence>
<evidence type="ECO:0000256" key="1">
    <source>
        <dbReference type="ARBA" id="ARBA00004141"/>
    </source>
</evidence>
<sequence length="250" mass="29250">MLGTTLISMLSGFGIVNTPYTVLMMHRRYVSDHDYSVAEQAYQQTKSTIQDKERLLQDMPIDKKTETEQLKGLAANMKSDLEELEYSRAKTKFTQTWQGTLWRWVEWIFAVYCVYKWIATTCNVLFNRTGSSDPITTMLSIFLSQQDDPVDTAFWSQQLSFWFAGMIVVGSIRGFLKLWIRLLHLFQLNLKLAPSHMLLFTAHMMGMYFLSSVLMMQMSLPTEYRYLLSTVEFDFFRHWSDVIVVVSSLW</sequence>
<evidence type="ECO:0000256" key="5">
    <source>
        <dbReference type="SAM" id="Phobius"/>
    </source>
</evidence>
<evidence type="ECO:0000313" key="8">
    <source>
        <dbReference type="EMBL" id="RCI07056.1"/>
    </source>
</evidence>
<protein>
    <submittedName>
        <fullName evidence="8">Golgi pH regulator B</fullName>
    </submittedName>
</protein>
<dbReference type="STRING" id="4846.A0A367KXZ3"/>
<evidence type="ECO:0000256" key="4">
    <source>
        <dbReference type="ARBA" id="ARBA00023136"/>
    </source>
</evidence>
<evidence type="ECO:0000256" key="3">
    <source>
        <dbReference type="ARBA" id="ARBA00022989"/>
    </source>
</evidence>
<organism evidence="8 9">
    <name type="scientific">Rhizopus stolonifer</name>
    <name type="common">Rhizopus nigricans</name>
    <dbReference type="NCBI Taxonomy" id="4846"/>
    <lineage>
        <taxon>Eukaryota</taxon>
        <taxon>Fungi</taxon>
        <taxon>Fungi incertae sedis</taxon>
        <taxon>Mucoromycota</taxon>
        <taxon>Mucoromycotina</taxon>
        <taxon>Mucoromycetes</taxon>
        <taxon>Mucorales</taxon>
        <taxon>Mucorineae</taxon>
        <taxon>Rhizopodaceae</taxon>
        <taxon>Rhizopus</taxon>
    </lineage>
</organism>
<keyword evidence="4 5" id="KW-0472">Membrane</keyword>
<name>A0A367KXZ3_RHIST</name>
<comment type="caution">
    <text evidence="8">The sequence shown here is derived from an EMBL/GenBank/DDBJ whole genome shotgun (WGS) entry which is preliminary data.</text>
</comment>
<keyword evidence="2 5" id="KW-0812">Transmembrane</keyword>
<evidence type="ECO:0000313" key="9">
    <source>
        <dbReference type="Proteomes" id="UP000253551"/>
    </source>
</evidence>
<reference evidence="8 9" key="1">
    <citation type="journal article" date="2018" name="G3 (Bethesda)">
        <title>Phylogenetic and Phylogenomic Definition of Rhizopus Species.</title>
        <authorList>
            <person name="Gryganskyi A.P."/>
            <person name="Golan J."/>
            <person name="Dolatabadi S."/>
            <person name="Mondo S."/>
            <person name="Robb S."/>
            <person name="Idnurm A."/>
            <person name="Muszewska A."/>
            <person name="Steczkiewicz K."/>
            <person name="Masonjones S."/>
            <person name="Liao H.L."/>
            <person name="Gajdeczka M.T."/>
            <person name="Anike F."/>
            <person name="Vuek A."/>
            <person name="Anishchenko I.M."/>
            <person name="Voigt K."/>
            <person name="de Hoog G.S."/>
            <person name="Smith M.E."/>
            <person name="Heitman J."/>
            <person name="Vilgalys R."/>
            <person name="Stajich J.E."/>
        </authorList>
    </citation>
    <scope>NUCLEOTIDE SEQUENCE [LARGE SCALE GENOMIC DNA]</scope>
    <source>
        <strain evidence="8 9">LSU 92-RS-03</strain>
    </source>
</reference>
<dbReference type="InterPro" id="IPR022535">
    <property type="entry name" value="Golgi_pH-regulator_cons_dom"/>
</dbReference>
<dbReference type="Pfam" id="PF12430">
    <property type="entry name" value="ABA_GPCR"/>
    <property type="match status" value="1"/>
</dbReference>
<dbReference type="Proteomes" id="UP000253551">
    <property type="component" value="Unassembled WGS sequence"/>
</dbReference>
<dbReference type="PANTHER" id="PTHR15948:SF0">
    <property type="entry name" value="GOLGI PH REGULATOR A-RELATED"/>
    <property type="match status" value="1"/>
</dbReference>
<dbReference type="GO" id="GO:0016020">
    <property type="term" value="C:membrane"/>
    <property type="evidence" value="ECO:0007669"/>
    <property type="project" value="UniProtKB-SubCell"/>
</dbReference>
<dbReference type="InterPro" id="IPR025969">
    <property type="entry name" value="ABA_GPCR_dom"/>
</dbReference>
<feature type="domain" description="Golgi pH regulator conserved" evidence="7">
    <location>
        <begin position="2"/>
        <end position="54"/>
    </location>
</feature>
<evidence type="ECO:0000256" key="2">
    <source>
        <dbReference type="ARBA" id="ARBA00022692"/>
    </source>
</evidence>
<keyword evidence="3 5" id="KW-1133">Transmembrane helix</keyword>
<gene>
    <name evidence="8" type="primary">GPR89B</name>
    <name evidence="8" type="ORF">CU098_008799</name>
</gene>